<organism evidence="1">
    <name type="scientific">hydrothermal vent metagenome</name>
    <dbReference type="NCBI Taxonomy" id="652676"/>
    <lineage>
        <taxon>unclassified sequences</taxon>
        <taxon>metagenomes</taxon>
        <taxon>ecological metagenomes</taxon>
    </lineage>
</organism>
<protein>
    <submittedName>
        <fullName evidence="1">Uncharacterized protein</fullName>
    </submittedName>
</protein>
<evidence type="ECO:0000313" key="1">
    <source>
        <dbReference type="EMBL" id="VAW21125.1"/>
    </source>
</evidence>
<gene>
    <name evidence="1" type="ORF">MNBD_BACTEROID01-2356</name>
</gene>
<reference evidence="1" key="1">
    <citation type="submission" date="2018-06" db="EMBL/GenBank/DDBJ databases">
        <authorList>
            <person name="Zhirakovskaya E."/>
        </authorList>
    </citation>
    <scope>NUCLEOTIDE SEQUENCE</scope>
</reference>
<proteinExistence type="predicted"/>
<dbReference type="AlphaFoldDB" id="A0A3B0TR57"/>
<dbReference type="EMBL" id="UOEP01000136">
    <property type="protein sequence ID" value="VAW21125.1"/>
    <property type="molecule type" value="Genomic_DNA"/>
</dbReference>
<accession>A0A3B0TR57</accession>
<sequence length="66" mass="7576">MYICIVRNINCIRIEADVEQMTQCKRMISELDSSFNLLSSALSLAGNNVRPKILLHSLNYLITIKY</sequence>
<name>A0A3B0TR57_9ZZZZ</name>